<dbReference type="RefSeq" id="WP_244185207.1">
    <property type="nucleotide sequence ID" value="NZ_JASPFP010000001.1"/>
</dbReference>
<dbReference type="Proteomes" id="UP000244189">
    <property type="component" value="Unassembled WGS sequence"/>
</dbReference>
<evidence type="ECO:0000256" key="2">
    <source>
        <dbReference type="ARBA" id="ARBA00023015"/>
    </source>
</evidence>
<dbReference type="InterPro" id="IPR013324">
    <property type="entry name" value="RNA_pol_sigma_r3/r4-like"/>
</dbReference>
<dbReference type="AlphaFoldDB" id="A0A2T5GP72"/>
<dbReference type="InterPro" id="IPR007627">
    <property type="entry name" value="RNA_pol_sigma70_r2"/>
</dbReference>
<evidence type="ECO:0000256" key="4">
    <source>
        <dbReference type="ARBA" id="ARBA00023125"/>
    </source>
</evidence>
<dbReference type="NCBIfam" id="TIGR02937">
    <property type="entry name" value="sigma70-ECF"/>
    <property type="match status" value="1"/>
</dbReference>
<protein>
    <submittedName>
        <fullName evidence="8">RNA polymerase sigma-70 factor (ECF subfamily)</fullName>
    </submittedName>
</protein>
<dbReference type="EMBL" id="QAOG01000002">
    <property type="protein sequence ID" value="PTQ61122.1"/>
    <property type="molecule type" value="Genomic_DNA"/>
</dbReference>
<dbReference type="InterPro" id="IPR013325">
    <property type="entry name" value="RNA_pol_sigma_r2"/>
</dbReference>
<accession>A0A2T5GP72</accession>
<comment type="similarity">
    <text evidence="1">Belongs to the sigma-70 factor family. ECF subfamily.</text>
</comment>
<dbReference type="CDD" id="cd06171">
    <property type="entry name" value="Sigma70_r4"/>
    <property type="match status" value="1"/>
</dbReference>
<sequence length="189" mass="20974">MSASLDDRTDADLVALHCSGGQAAFAALMRRHKQPLYRLIVAQTGDAEDAFDLLQETFVAAHAALARFDVDRSLRAWLARIAINKCRDWHRRRRVRRALAWVLPNETRDQVADPAATVETQAVDRDTLTHTLAAIARLPASLREPLLLCTIDALSQAEAAEALGVSVKTIETRVRRARRALSAMLENND</sequence>
<keyword evidence="9" id="KW-1185">Reference proteome</keyword>
<dbReference type="Pfam" id="PF08281">
    <property type="entry name" value="Sigma70_r4_2"/>
    <property type="match status" value="1"/>
</dbReference>
<evidence type="ECO:0000256" key="1">
    <source>
        <dbReference type="ARBA" id="ARBA00010641"/>
    </source>
</evidence>
<dbReference type="Gene3D" id="1.10.10.10">
    <property type="entry name" value="Winged helix-like DNA-binding domain superfamily/Winged helix DNA-binding domain"/>
    <property type="match status" value="1"/>
</dbReference>
<dbReference type="InterPro" id="IPR014284">
    <property type="entry name" value="RNA_pol_sigma-70_dom"/>
</dbReference>
<dbReference type="SUPFAM" id="SSF88946">
    <property type="entry name" value="Sigma2 domain of RNA polymerase sigma factors"/>
    <property type="match status" value="1"/>
</dbReference>
<evidence type="ECO:0000256" key="5">
    <source>
        <dbReference type="ARBA" id="ARBA00023163"/>
    </source>
</evidence>
<evidence type="ECO:0000313" key="9">
    <source>
        <dbReference type="Proteomes" id="UP000244189"/>
    </source>
</evidence>
<evidence type="ECO:0000259" key="6">
    <source>
        <dbReference type="Pfam" id="PF04542"/>
    </source>
</evidence>
<dbReference type="Gene3D" id="1.10.1740.10">
    <property type="match status" value="1"/>
</dbReference>
<dbReference type="SUPFAM" id="SSF88659">
    <property type="entry name" value="Sigma3 and sigma4 domains of RNA polymerase sigma factors"/>
    <property type="match status" value="1"/>
</dbReference>
<dbReference type="Pfam" id="PF04542">
    <property type="entry name" value="Sigma70_r2"/>
    <property type="match status" value="1"/>
</dbReference>
<evidence type="ECO:0000313" key="8">
    <source>
        <dbReference type="EMBL" id="PTQ61122.1"/>
    </source>
</evidence>
<keyword evidence="2" id="KW-0805">Transcription regulation</keyword>
<feature type="domain" description="RNA polymerase sigma-70 region 2" evidence="6">
    <location>
        <begin position="28"/>
        <end position="94"/>
    </location>
</feature>
<keyword evidence="4" id="KW-0238">DNA-binding</keyword>
<name>A0A2T5GP72_9SPHN</name>
<keyword evidence="3" id="KW-0731">Sigma factor</keyword>
<reference evidence="8 9" key="1">
    <citation type="submission" date="2018-04" db="EMBL/GenBank/DDBJ databases">
        <title>Genomic Encyclopedia of Type Strains, Phase III (KMG-III): the genomes of soil and plant-associated and newly described type strains.</title>
        <authorList>
            <person name="Whitman W."/>
        </authorList>
    </citation>
    <scope>NUCLEOTIDE SEQUENCE [LARGE SCALE GENOMIC DNA]</scope>
    <source>
        <strain evidence="8 9">MA101b</strain>
    </source>
</reference>
<dbReference type="GO" id="GO:0003677">
    <property type="term" value="F:DNA binding"/>
    <property type="evidence" value="ECO:0007669"/>
    <property type="project" value="UniProtKB-KW"/>
</dbReference>
<gene>
    <name evidence="8" type="ORF">C8J26_1445</name>
</gene>
<dbReference type="GO" id="GO:0016987">
    <property type="term" value="F:sigma factor activity"/>
    <property type="evidence" value="ECO:0007669"/>
    <property type="project" value="UniProtKB-KW"/>
</dbReference>
<dbReference type="InterPro" id="IPR039425">
    <property type="entry name" value="RNA_pol_sigma-70-like"/>
</dbReference>
<evidence type="ECO:0000256" key="3">
    <source>
        <dbReference type="ARBA" id="ARBA00023082"/>
    </source>
</evidence>
<proteinExistence type="inferred from homology"/>
<dbReference type="GO" id="GO:0006352">
    <property type="term" value="P:DNA-templated transcription initiation"/>
    <property type="evidence" value="ECO:0007669"/>
    <property type="project" value="InterPro"/>
</dbReference>
<dbReference type="InterPro" id="IPR013249">
    <property type="entry name" value="RNA_pol_sigma70_r4_t2"/>
</dbReference>
<organism evidence="8 9">
    <name type="scientific">Sphingomonas aurantiaca</name>
    <dbReference type="NCBI Taxonomy" id="185949"/>
    <lineage>
        <taxon>Bacteria</taxon>
        <taxon>Pseudomonadati</taxon>
        <taxon>Pseudomonadota</taxon>
        <taxon>Alphaproteobacteria</taxon>
        <taxon>Sphingomonadales</taxon>
        <taxon>Sphingomonadaceae</taxon>
        <taxon>Sphingomonas</taxon>
    </lineage>
</organism>
<dbReference type="PANTHER" id="PTHR43133">
    <property type="entry name" value="RNA POLYMERASE ECF-TYPE SIGMA FACTO"/>
    <property type="match status" value="1"/>
</dbReference>
<keyword evidence="5" id="KW-0804">Transcription</keyword>
<comment type="caution">
    <text evidence="8">The sequence shown here is derived from an EMBL/GenBank/DDBJ whole genome shotgun (WGS) entry which is preliminary data.</text>
</comment>
<dbReference type="InterPro" id="IPR036388">
    <property type="entry name" value="WH-like_DNA-bd_sf"/>
</dbReference>
<feature type="domain" description="RNA polymerase sigma factor 70 region 4 type 2" evidence="7">
    <location>
        <begin position="132"/>
        <end position="181"/>
    </location>
</feature>
<dbReference type="PANTHER" id="PTHR43133:SF50">
    <property type="entry name" value="ECF RNA POLYMERASE SIGMA FACTOR SIGM"/>
    <property type="match status" value="1"/>
</dbReference>
<evidence type="ECO:0000259" key="7">
    <source>
        <dbReference type="Pfam" id="PF08281"/>
    </source>
</evidence>